<accession>A0A5P1RE25</accession>
<proteinExistence type="predicted"/>
<dbReference type="RefSeq" id="WP_138989000.1">
    <property type="nucleotide sequence ID" value="NZ_CP043869.1"/>
</dbReference>
<dbReference type="EMBL" id="CP043869">
    <property type="protein sequence ID" value="QEQ97878.1"/>
    <property type="molecule type" value="Genomic_DNA"/>
</dbReference>
<sequence length="338" mass="37587">MKVLYGVQATGNGHITRARVMAPALEAAGVEVDYLFSGRPAEKLFDMEPFKAFQVRRGLTFCMGEGAKVQLMKTLMQNSIWELLQDARSLELDAYDLVLSDFEPVTAWAAKLKKKPSVGLAHQYAFLHSLPDRYRSKLLKPGVKLFAPVEKAVGVHWDHFGGAIVPPLIQPPRFESTDEQNLVLVYMPHERDETLYYWFSGFPDHQFHVYADVSGPSVKGNVHFLPLSREGFERDLAACSGVITNCGFGLASETMQYGKKLLSKPMKGQTEQASNACILQSLGLATIIKELDAEVISEWLSASHPEPRCFPDVASHLSDWIANGCTKPIDQMAKDVWG</sequence>
<dbReference type="Pfam" id="PF13528">
    <property type="entry name" value="Glyco_trans_1_3"/>
    <property type="match status" value="1"/>
</dbReference>
<reference evidence="1 2" key="1">
    <citation type="journal article" date="2019" name="Biochem. Eng. J.">
        <title>Metabolic engineering of the marine bacteria Neptunomonas concharum for the production of acetoin and meso-2,3-butanediol from acetate.</title>
        <authorList>
            <person name="Li W."/>
            <person name="Pu N."/>
            <person name="Liu C.-X."/>
            <person name="Yuan Q.-P."/>
            <person name="Li Z.-J."/>
        </authorList>
    </citation>
    <scope>NUCLEOTIDE SEQUENCE [LARGE SCALE GENOMIC DNA]</scope>
    <source>
        <strain evidence="1 2">JCM17730</strain>
    </source>
</reference>
<keyword evidence="2" id="KW-1185">Reference proteome</keyword>
<dbReference type="SUPFAM" id="SSF53756">
    <property type="entry name" value="UDP-Glycosyltransferase/glycogen phosphorylase"/>
    <property type="match status" value="1"/>
</dbReference>
<evidence type="ECO:0000313" key="2">
    <source>
        <dbReference type="Proteomes" id="UP000324760"/>
    </source>
</evidence>
<evidence type="ECO:0000313" key="1">
    <source>
        <dbReference type="EMBL" id="QEQ97878.1"/>
    </source>
</evidence>
<dbReference type="NCBIfam" id="TIGR00661">
    <property type="entry name" value="MJ1255"/>
    <property type="match status" value="1"/>
</dbReference>
<organism evidence="1 2">
    <name type="scientific">Neptunomonas concharum</name>
    <dbReference type="NCBI Taxonomy" id="1031538"/>
    <lineage>
        <taxon>Bacteria</taxon>
        <taxon>Pseudomonadati</taxon>
        <taxon>Pseudomonadota</taxon>
        <taxon>Gammaproteobacteria</taxon>
        <taxon>Oceanospirillales</taxon>
        <taxon>Oceanospirillaceae</taxon>
        <taxon>Neptunomonas</taxon>
    </lineage>
</organism>
<dbReference type="AlphaFoldDB" id="A0A5P1RE25"/>
<dbReference type="InterPro" id="IPR005262">
    <property type="entry name" value="MJ1255-like"/>
</dbReference>
<dbReference type="OrthoDB" id="9793805at2"/>
<dbReference type="KEGG" id="ncu:F0U83_14785"/>
<evidence type="ECO:0008006" key="3">
    <source>
        <dbReference type="Google" id="ProtNLM"/>
    </source>
</evidence>
<protein>
    <recommendedName>
        <fullName evidence="3">Glycosyltransferase</fullName>
    </recommendedName>
</protein>
<dbReference type="Proteomes" id="UP000324760">
    <property type="component" value="Chromosome"/>
</dbReference>
<dbReference type="Gene3D" id="3.40.50.2000">
    <property type="entry name" value="Glycogen Phosphorylase B"/>
    <property type="match status" value="1"/>
</dbReference>
<name>A0A5P1RE25_9GAMM</name>
<gene>
    <name evidence="1" type="ORF">F0U83_14785</name>
</gene>